<evidence type="ECO:0000313" key="1">
    <source>
        <dbReference type="EMBL" id="KAI3729120.1"/>
    </source>
</evidence>
<gene>
    <name evidence="1" type="ORF">L6452_17769</name>
</gene>
<name>A0ACB9C4I9_ARCLA</name>
<proteinExistence type="predicted"/>
<reference evidence="1 2" key="2">
    <citation type="journal article" date="2022" name="Mol. Ecol. Resour.">
        <title>The genomes of chicory, endive, great burdock and yacon provide insights into Asteraceae paleo-polyploidization history and plant inulin production.</title>
        <authorList>
            <person name="Fan W."/>
            <person name="Wang S."/>
            <person name="Wang H."/>
            <person name="Wang A."/>
            <person name="Jiang F."/>
            <person name="Liu H."/>
            <person name="Zhao H."/>
            <person name="Xu D."/>
            <person name="Zhang Y."/>
        </authorList>
    </citation>
    <scope>NUCLEOTIDE SEQUENCE [LARGE SCALE GENOMIC DNA]</scope>
    <source>
        <strain evidence="2">cv. Niubang</strain>
    </source>
</reference>
<dbReference type="EMBL" id="CM042051">
    <property type="protein sequence ID" value="KAI3729120.1"/>
    <property type="molecule type" value="Genomic_DNA"/>
</dbReference>
<accession>A0ACB9C4I9</accession>
<evidence type="ECO:0000313" key="2">
    <source>
        <dbReference type="Proteomes" id="UP001055879"/>
    </source>
</evidence>
<sequence>MIANSFGSSYKVWNSGNLIDKRSFSEVVKEGRNKKEGADKGINNQSKSEDRRNKHSIEEERNKEITGSWPMDEKSKMRLRKCLIGKVTSLDNIKPIQNLYRLENNGECNLKYTGGRNVMLIFDQEESANMESVFDDSRSGEGAVEPQVQQIGKERIGDNVIGVKEIGESPEKGSAGIESMAPVLREEDKES</sequence>
<protein>
    <submittedName>
        <fullName evidence="1">Uncharacterized protein</fullName>
    </submittedName>
</protein>
<reference evidence="2" key="1">
    <citation type="journal article" date="2022" name="Mol. Ecol. Resour.">
        <title>The genomes of chicory, endive, great burdock and yacon provide insights into Asteraceae palaeo-polyploidization history and plant inulin production.</title>
        <authorList>
            <person name="Fan W."/>
            <person name="Wang S."/>
            <person name="Wang H."/>
            <person name="Wang A."/>
            <person name="Jiang F."/>
            <person name="Liu H."/>
            <person name="Zhao H."/>
            <person name="Xu D."/>
            <person name="Zhang Y."/>
        </authorList>
    </citation>
    <scope>NUCLEOTIDE SEQUENCE [LARGE SCALE GENOMIC DNA]</scope>
    <source>
        <strain evidence="2">cv. Niubang</strain>
    </source>
</reference>
<dbReference type="Proteomes" id="UP001055879">
    <property type="component" value="Linkage Group LG05"/>
</dbReference>
<comment type="caution">
    <text evidence="1">The sequence shown here is derived from an EMBL/GenBank/DDBJ whole genome shotgun (WGS) entry which is preliminary data.</text>
</comment>
<keyword evidence="2" id="KW-1185">Reference proteome</keyword>
<organism evidence="1 2">
    <name type="scientific">Arctium lappa</name>
    <name type="common">Greater burdock</name>
    <name type="synonym">Lappa major</name>
    <dbReference type="NCBI Taxonomy" id="4217"/>
    <lineage>
        <taxon>Eukaryota</taxon>
        <taxon>Viridiplantae</taxon>
        <taxon>Streptophyta</taxon>
        <taxon>Embryophyta</taxon>
        <taxon>Tracheophyta</taxon>
        <taxon>Spermatophyta</taxon>
        <taxon>Magnoliopsida</taxon>
        <taxon>eudicotyledons</taxon>
        <taxon>Gunneridae</taxon>
        <taxon>Pentapetalae</taxon>
        <taxon>asterids</taxon>
        <taxon>campanulids</taxon>
        <taxon>Asterales</taxon>
        <taxon>Asteraceae</taxon>
        <taxon>Carduoideae</taxon>
        <taxon>Cardueae</taxon>
        <taxon>Arctiinae</taxon>
        <taxon>Arctium</taxon>
    </lineage>
</organism>